<dbReference type="STRING" id="335543.Sfum_1699"/>
<dbReference type="Proteomes" id="UP000001784">
    <property type="component" value="Chromosome"/>
</dbReference>
<evidence type="ECO:0000259" key="4">
    <source>
        <dbReference type="SMART" id="SM00738"/>
    </source>
</evidence>
<accession>A0LIY4</accession>
<dbReference type="HOGENOM" id="CLU_067287_5_1_7"/>
<gene>
    <name evidence="5" type="ordered locus">Sfum_1699</name>
</gene>
<dbReference type="GO" id="GO:0031564">
    <property type="term" value="P:transcription antitermination"/>
    <property type="evidence" value="ECO:0007669"/>
    <property type="project" value="UniProtKB-KW"/>
</dbReference>
<dbReference type="InterPro" id="IPR036735">
    <property type="entry name" value="NGN_dom_sf"/>
</dbReference>
<dbReference type="GO" id="GO:0006354">
    <property type="term" value="P:DNA-templated transcription elongation"/>
    <property type="evidence" value="ECO:0007669"/>
    <property type="project" value="InterPro"/>
</dbReference>
<dbReference type="InParanoid" id="A0LIY4"/>
<dbReference type="InterPro" id="IPR008991">
    <property type="entry name" value="Translation_prot_SH3-like_sf"/>
</dbReference>
<sequence length="212" mass="23873">MEGGFMKDSRCKKWPSNSCTLPEEACSPLIFPKLCGDTKSWFALYVQVKHEKEVVRRLDQKSIDCFLPLMECWSKRLDRRKRITLPLFPGYVFVHTVLDNYTNVNILKTPGALSILKNSEGPLPIPVYQIENLQTILNSSKSLDLHPYLKEGEWVRVIRGPLSGCVGILKRHAPKKGRLVVSVDCIRQSVSVELDVEDVEATIPPPGTSPVS</sequence>
<dbReference type="PANTHER" id="PTHR30265:SF4">
    <property type="entry name" value="KOW MOTIF FAMILY PROTEIN, EXPRESSED"/>
    <property type="match status" value="1"/>
</dbReference>
<dbReference type="PANTHER" id="PTHR30265">
    <property type="entry name" value="RHO-INTERACTING TRANSCRIPTION TERMINATION FACTOR NUSG"/>
    <property type="match status" value="1"/>
</dbReference>
<dbReference type="InterPro" id="IPR043425">
    <property type="entry name" value="NusG-like"/>
</dbReference>
<dbReference type="eggNOG" id="COG0250">
    <property type="taxonomic scope" value="Bacteria"/>
</dbReference>
<organism evidence="5 6">
    <name type="scientific">Syntrophobacter fumaroxidans (strain DSM 10017 / MPOB)</name>
    <dbReference type="NCBI Taxonomy" id="335543"/>
    <lineage>
        <taxon>Bacteria</taxon>
        <taxon>Pseudomonadati</taxon>
        <taxon>Thermodesulfobacteriota</taxon>
        <taxon>Syntrophobacteria</taxon>
        <taxon>Syntrophobacterales</taxon>
        <taxon>Syntrophobacteraceae</taxon>
        <taxon>Syntrophobacter</taxon>
    </lineage>
</organism>
<dbReference type="KEGG" id="sfu:Sfum_1699"/>
<evidence type="ECO:0000256" key="1">
    <source>
        <dbReference type="ARBA" id="ARBA00022814"/>
    </source>
</evidence>
<proteinExistence type="predicted"/>
<dbReference type="InterPro" id="IPR006645">
    <property type="entry name" value="NGN-like_dom"/>
</dbReference>
<dbReference type="AlphaFoldDB" id="A0LIY4"/>
<keyword evidence="3" id="KW-0804">Transcription</keyword>
<evidence type="ECO:0000313" key="6">
    <source>
        <dbReference type="Proteomes" id="UP000001784"/>
    </source>
</evidence>
<dbReference type="CDD" id="cd06091">
    <property type="entry name" value="KOW_NusG"/>
    <property type="match status" value="1"/>
</dbReference>
<keyword evidence="6" id="KW-1185">Reference proteome</keyword>
<name>A0LIY4_SYNFM</name>
<dbReference type="Pfam" id="PF02357">
    <property type="entry name" value="NusG"/>
    <property type="match status" value="1"/>
</dbReference>
<dbReference type="SMART" id="SM00738">
    <property type="entry name" value="NGN"/>
    <property type="match status" value="1"/>
</dbReference>
<evidence type="ECO:0000313" key="5">
    <source>
        <dbReference type="EMBL" id="ABK17386.1"/>
    </source>
</evidence>
<keyword evidence="1" id="KW-0889">Transcription antitermination</keyword>
<dbReference type="SUPFAM" id="SSF82679">
    <property type="entry name" value="N-utilization substance G protein NusG, N-terminal domain"/>
    <property type="match status" value="1"/>
</dbReference>
<evidence type="ECO:0000256" key="2">
    <source>
        <dbReference type="ARBA" id="ARBA00023015"/>
    </source>
</evidence>
<dbReference type="Gene3D" id="3.30.70.940">
    <property type="entry name" value="NusG, N-terminal domain"/>
    <property type="match status" value="1"/>
</dbReference>
<keyword evidence="2" id="KW-0805">Transcription regulation</keyword>
<feature type="domain" description="NusG-like N-terminal" evidence="4">
    <location>
        <begin position="38"/>
        <end position="137"/>
    </location>
</feature>
<reference evidence="5 6" key="1">
    <citation type="submission" date="2006-10" db="EMBL/GenBank/DDBJ databases">
        <title>Complete sequence of Syntrophobacter fumaroxidans MPOB.</title>
        <authorList>
            <consortium name="US DOE Joint Genome Institute"/>
            <person name="Copeland A."/>
            <person name="Lucas S."/>
            <person name="Lapidus A."/>
            <person name="Barry K."/>
            <person name="Detter J.C."/>
            <person name="Glavina del Rio T."/>
            <person name="Hammon N."/>
            <person name="Israni S."/>
            <person name="Pitluck S."/>
            <person name="Goltsman E.G."/>
            <person name="Martinez M."/>
            <person name="Schmutz J."/>
            <person name="Larimer F."/>
            <person name="Land M."/>
            <person name="Hauser L."/>
            <person name="Kyrpides N."/>
            <person name="Kim E."/>
            <person name="Boone D.R."/>
            <person name="Brockman F."/>
            <person name="Culley D."/>
            <person name="Ferry J."/>
            <person name="Gunsalus R."/>
            <person name="McInerney M.J."/>
            <person name="Morrison M."/>
            <person name="Plugge C."/>
            <person name="Rohlin L."/>
            <person name="Scholten J."/>
            <person name="Sieber J."/>
            <person name="Stams A.J.M."/>
            <person name="Worm P."/>
            <person name="Henstra A.M."/>
            <person name="Richardson P."/>
        </authorList>
    </citation>
    <scope>NUCLEOTIDE SEQUENCE [LARGE SCALE GENOMIC DNA]</scope>
    <source>
        <strain evidence="6">DSM 10017 / MPOB</strain>
    </source>
</reference>
<protein>
    <submittedName>
        <fullName evidence="5">NusG antitermination factor</fullName>
    </submittedName>
</protein>
<evidence type="ECO:0000256" key="3">
    <source>
        <dbReference type="ARBA" id="ARBA00023163"/>
    </source>
</evidence>
<dbReference type="EMBL" id="CP000478">
    <property type="protein sequence ID" value="ABK17386.1"/>
    <property type="molecule type" value="Genomic_DNA"/>
</dbReference>
<dbReference type="SUPFAM" id="SSF50104">
    <property type="entry name" value="Translation proteins SH3-like domain"/>
    <property type="match status" value="1"/>
</dbReference>
<dbReference type="NCBIfam" id="NF033644">
    <property type="entry name" value="antiterm_UpxY"/>
    <property type="match status" value="1"/>
</dbReference>
<dbReference type="CDD" id="cd09893">
    <property type="entry name" value="NGN_SP_TaA"/>
    <property type="match status" value="1"/>
</dbReference>